<evidence type="ECO:0000313" key="7">
    <source>
        <dbReference type="EMBL" id="QEI08577.1"/>
    </source>
</evidence>
<dbReference type="InterPro" id="IPR039369">
    <property type="entry name" value="LacA-like"/>
</dbReference>
<dbReference type="Pfam" id="PF00132">
    <property type="entry name" value="Hexapep"/>
    <property type="match status" value="1"/>
</dbReference>
<proteinExistence type="inferred from homology"/>
<dbReference type="SMART" id="SM01266">
    <property type="entry name" value="Mac"/>
    <property type="match status" value="1"/>
</dbReference>
<protein>
    <recommendedName>
        <fullName evidence="5">Acetyltransferase</fullName>
        <ecNumber evidence="5">2.3.1.-</ecNumber>
    </recommendedName>
</protein>
<keyword evidence="4 5" id="KW-0012">Acyltransferase</keyword>
<dbReference type="InterPro" id="IPR024688">
    <property type="entry name" value="Mac_dom"/>
</dbReference>
<dbReference type="PROSITE" id="PS00101">
    <property type="entry name" value="HEXAPEP_TRANSFERASES"/>
    <property type="match status" value="1"/>
</dbReference>
<dbReference type="RefSeq" id="WP_148818048.1">
    <property type="nucleotide sequence ID" value="NZ_CP043046.1"/>
</dbReference>
<dbReference type="KEGG" id="pacr:FXN63_24100"/>
<dbReference type="Proteomes" id="UP000325161">
    <property type="component" value="Chromosome"/>
</dbReference>
<dbReference type="PANTHER" id="PTHR43017">
    <property type="entry name" value="GALACTOSIDE O-ACETYLTRANSFERASE"/>
    <property type="match status" value="1"/>
</dbReference>
<dbReference type="SUPFAM" id="SSF51161">
    <property type="entry name" value="Trimeric LpxA-like enzymes"/>
    <property type="match status" value="1"/>
</dbReference>
<dbReference type="FunFam" id="2.160.10.10:FF:000008">
    <property type="entry name" value="Maltose O-acetyltransferase"/>
    <property type="match status" value="1"/>
</dbReference>
<reference evidence="7 8" key="1">
    <citation type="submission" date="2019-08" db="EMBL/GenBank/DDBJ databases">
        <title>Amphibian skin-associated Pigmentiphaga: genome sequence and occurrence across geography and hosts.</title>
        <authorList>
            <person name="Bletz M.C."/>
            <person name="Bunk B."/>
            <person name="Sproeer C."/>
            <person name="Biwer P."/>
            <person name="Reiter S."/>
            <person name="Rabemananjara F.C.E."/>
            <person name="Schulz S."/>
            <person name="Overmann J."/>
            <person name="Vences M."/>
        </authorList>
    </citation>
    <scope>NUCLEOTIDE SEQUENCE [LARGE SCALE GENOMIC DNA]</scope>
    <source>
        <strain evidence="7 8">Mada1488</strain>
    </source>
</reference>
<dbReference type="PANTHER" id="PTHR43017:SF1">
    <property type="entry name" value="ACETYLTRANSFERASE YJL218W-RELATED"/>
    <property type="match status" value="1"/>
</dbReference>
<keyword evidence="3" id="KW-0677">Repeat</keyword>
<dbReference type="AlphaFoldDB" id="A0A5C0B780"/>
<gene>
    <name evidence="7" type="ORF">FXN63_24100</name>
</gene>
<dbReference type="EMBL" id="CP043046">
    <property type="protein sequence ID" value="QEI08577.1"/>
    <property type="molecule type" value="Genomic_DNA"/>
</dbReference>
<accession>A0A5C0B780</accession>
<sequence length="195" mass="21066">MNESEKAAAGLLYDANYNVELLHQRNHAKGQLFDFNHTHPAQADRRREILRSLLGKTGENFTIEPPFNCDYGFNISLGENFYANVGLVILDCAKVTIGSNVFIAPNVGIHTAGHPMDVGRRNQGLEYALPILIEDNVWIGAGVQILPGVRIGAGSVVAAGAVVNRNVPPGVLVAGNPAKVIRPIVEADEIARRPR</sequence>
<dbReference type="CDD" id="cd03357">
    <property type="entry name" value="LbH_MAT_GAT"/>
    <property type="match status" value="1"/>
</dbReference>
<evidence type="ECO:0000259" key="6">
    <source>
        <dbReference type="SMART" id="SM01266"/>
    </source>
</evidence>
<keyword evidence="2 5" id="KW-0808">Transferase</keyword>
<dbReference type="InterPro" id="IPR018357">
    <property type="entry name" value="Hexapep_transf_CS"/>
</dbReference>
<dbReference type="EC" id="2.3.1.-" evidence="5"/>
<evidence type="ECO:0000256" key="3">
    <source>
        <dbReference type="ARBA" id="ARBA00022737"/>
    </source>
</evidence>
<evidence type="ECO:0000256" key="1">
    <source>
        <dbReference type="ARBA" id="ARBA00007274"/>
    </source>
</evidence>
<evidence type="ECO:0000313" key="8">
    <source>
        <dbReference type="Proteomes" id="UP000325161"/>
    </source>
</evidence>
<evidence type="ECO:0000256" key="5">
    <source>
        <dbReference type="RuleBase" id="RU367021"/>
    </source>
</evidence>
<dbReference type="InterPro" id="IPR001451">
    <property type="entry name" value="Hexapep"/>
</dbReference>
<dbReference type="OrthoDB" id="8612290at2"/>
<dbReference type="InterPro" id="IPR011004">
    <property type="entry name" value="Trimer_LpxA-like_sf"/>
</dbReference>
<keyword evidence="8" id="KW-1185">Reference proteome</keyword>
<organism evidence="7 8">
    <name type="scientific">Pigmentiphaga aceris</name>
    <dbReference type="NCBI Taxonomy" id="1940612"/>
    <lineage>
        <taxon>Bacteria</taxon>
        <taxon>Pseudomonadati</taxon>
        <taxon>Pseudomonadota</taxon>
        <taxon>Betaproteobacteria</taxon>
        <taxon>Burkholderiales</taxon>
        <taxon>Alcaligenaceae</taxon>
        <taxon>Pigmentiphaga</taxon>
    </lineage>
</organism>
<feature type="domain" description="Maltose/galactoside acetyltransferase" evidence="6">
    <location>
        <begin position="4"/>
        <end position="59"/>
    </location>
</feature>
<dbReference type="Gene3D" id="2.160.10.10">
    <property type="entry name" value="Hexapeptide repeat proteins"/>
    <property type="match status" value="1"/>
</dbReference>
<comment type="similarity">
    <text evidence="1 5">Belongs to the transferase hexapeptide repeat family.</text>
</comment>
<dbReference type="Pfam" id="PF12464">
    <property type="entry name" value="Mac"/>
    <property type="match status" value="1"/>
</dbReference>
<evidence type="ECO:0000256" key="4">
    <source>
        <dbReference type="ARBA" id="ARBA00023315"/>
    </source>
</evidence>
<name>A0A5C0B780_9BURK</name>
<evidence type="ECO:0000256" key="2">
    <source>
        <dbReference type="ARBA" id="ARBA00022679"/>
    </source>
</evidence>
<dbReference type="GO" id="GO:0008870">
    <property type="term" value="F:galactoside O-acetyltransferase activity"/>
    <property type="evidence" value="ECO:0007669"/>
    <property type="project" value="TreeGrafter"/>
</dbReference>